<feature type="region of interest" description="Disordered" evidence="3">
    <location>
        <begin position="100"/>
        <end position="165"/>
    </location>
</feature>
<accession>A0A9D4ULU7</accession>
<dbReference type="Pfam" id="PF00076">
    <property type="entry name" value="RRM_1"/>
    <property type="match status" value="3"/>
</dbReference>
<keyword evidence="6" id="KW-1185">Reference proteome</keyword>
<dbReference type="InterPro" id="IPR000504">
    <property type="entry name" value="RRM_dom"/>
</dbReference>
<feature type="domain" description="RRM" evidence="4">
    <location>
        <begin position="339"/>
        <end position="417"/>
    </location>
</feature>
<dbReference type="OrthoDB" id="3800936at2759"/>
<protein>
    <recommendedName>
        <fullName evidence="4">RRM domain-containing protein</fullName>
    </recommendedName>
</protein>
<keyword evidence="1 2" id="KW-0694">RNA-binding</keyword>
<dbReference type="Gene3D" id="3.30.70.330">
    <property type="match status" value="3"/>
</dbReference>
<dbReference type="PANTHER" id="PTHR21245">
    <property type="entry name" value="HETEROGENEOUS NUCLEAR RIBONUCLEOPROTEIN"/>
    <property type="match status" value="1"/>
</dbReference>
<feature type="compositionally biased region" description="Basic and acidic residues" evidence="3">
    <location>
        <begin position="62"/>
        <end position="71"/>
    </location>
</feature>
<dbReference type="GO" id="GO:0003723">
    <property type="term" value="F:RNA binding"/>
    <property type="evidence" value="ECO:0007669"/>
    <property type="project" value="UniProtKB-UniRule"/>
</dbReference>
<dbReference type="AlphaFoldDB" id="A0A9D4ULU7"/>
<dbReference type="InterPro" id="IPR035979">
    <property type="entry name" value="RBD_domain_sf"/>
</dbReference>
<dbReference type="SMART" id="SM00360">
    <property type="entry name" value="RRM"/>
    <property type="match status" value="3"/>
</dbReference>
<reference evidence="5" key="1">
    <citation type="submission" date="2021-01" db="EMBL/GenBank/DDBJ databases">
        <title>Adiantum capillus-veneris genome.</title>
        <authorList>
            <person name="Fang Y."/>
            <person name="Liao Q."/>
        </authorList>
    </citation>
    <scope>NUCLEOTIDE SEQUENCE</scope>
    <source>
        <strain evidence="5">H3</strain>
        <tissue evidence="5">Leaf</tissue>
    </source>
</reference>
<dbReference type="CDD" id="cd00590">
    <property type="entry name" value="RRM_SF"/>
    <property type="match status" value="1"/>
</dbReference>
<name>A0A9D4ULU7_ADICA</name>
<feature type="domain" description="RRM" evidence="4">
    <location>
        <begin position="164"/>
        <end position="242"/>
    </location>
</feature>
<gene>
    <name evidence="5" type="ORF">GOP47_0014332</name>
</gene>
<evidence type="ECO:0000256" key="2">
    <source>
        <dbReference type="PROSITE-ProRule" id="PRU00176"/>
    </source>
</evidence>
<evidence type="ECO:0000256" key="1">
    <source>
        <dbReference type="ARBA" id="ARBA00022884"/>
    </source>
</evidence>
<feature type="domain" description="RRM" evidence="4">
    <location>
        <begin position="244"/>
        <end position="326"/>
    </location>
</feature>
<evidence type="ECO:0000256" key="3">
    <source>
        <dbReference type="SAM" id="MobiDB-lite"/>
    </source>
</evidence>
<evidence type="ECO:0000259" key="4">
    <source>
        <dbReference type="PROSITE" id="PS50102"/>
    </source>
</evidence>
<dbReference type="InterPro" id="IPR012677">
    <property type="entry name" value="Nucleotide-bd_a/b_plait_sf"/>
</dbReference>
<feature type="region of interest" description="Disordered" evidence="3">
    <location>
        <begin position="1"/>
        <end position="78"/>
    </location>
</feature>
<organism evidence="5 6">
    <name type="scientific">Adiantum capillus-veneris</name>
    <name type="common">Maidenhair fern</name>
    <dbReference type="NCBI Taxonomy" id="13818"/>
    <lineage>
        <taxon>Eukaryota</taxon>
        <taxon>Viridiplantae</taxon>
        <taxon>Streptophyta</taxon>
        <taxon>Embryophyta</taxon>
        <taxon>Tracheophyta</taxon>
        <taxon>Polypodiopsida</taxon>
        <taxon>Polypodiidae</taxon>
        <taxon>Polypodiales</taxon>
        <taxon>Pteridineae</taxon>
        <taxon>Pteridaceae</taxon>
        <taxon>Vittarioideae</taxon>
        <taxon>Adiantum</taxon>
    </lineage>
</organism>
<dbReference type="EMBL" id="JABFUD020000014">
    <property type="protein sequence ID" value="KAI5069989.1"/>
    <property type="molecule type" value="Genomic_DNA"/>
</dbReference>
<evidence type="ECO:0000313" key="5">
    <source>
        <dbReference type="EMBL" id="KAI5069989.1"/>
    </source>
</evidence>
<dbReference type="Proteomes" id="UP000886520">
    <property type="component" value="Chromosome 14"/>
</dbReference>
<sequence length="533" mass="59022">MADSAGSPELSHEEEDPVEQVDTGEAELEDIIDEADEDVAAGRGHVYQGDGMGYHDDDDEDAGYHDGDGRDGSIGFQGEPFAKHINESEQPTEADMVANVNEEPQILPYGGAEEAHQTETFEKDADVQKELAHDEIAHPQEKEQADERGEESFEDPLVRPPHGSEVFVGGITKDAVEDDLRELCATCGDIFEIRLMKDKEKGDNKGFAFVTFTTKESAEKAIETLNEQELKGRKLRFSASQAKNKLFIGNVPKNWDREELQRNLLERAPGITSLELLMDPQNNDRNRGFAFVEYYNHACAENARRKLSMSGYKLGTNPPTINWADSRGTTDSVAMSQVKVVYVRNLPESATQEQVWKLFERHGEISKVVLPQSKPGQPKRDFGFVHYVERSSALRAVEKNEKYELDGRELEASLAKPQSEKRPNVINAPVGAGILPQLYQSRAGYGYDMYGVMGAGFGSHRGYVQPVIYGRGPAPAGMSMVPMMLPDGRMGYVLQQPGMFPVQRDNRGGGRGVPAQRQGGATGSSGSRRYRPY</sequence>
<comment type="caution">
    <text evidence="5">The sequence shown here is derived from an EMBL/GenBank/DDBJ whole genome shotgun (WGS) entry which is preliminary data.</text>
</comment>
<dbReference type="PROSITE" id="PS50102">
    <property type="entry name" value="RRM"/>
    <property type="match status" value="3"/>
</dbReference>
<dbReference type="SUPFAM" id="SSF54928">
    <property type="entry name" value="RNA-binding domain, RBD"/>
    <property type="match status" value="2"/>
</dbReference>
<evidence type="ECO:0000313" key="6">
    <source>
        <dbReference type="Proteomes" id="UP000886520"/>
    </source>
</evidence>
<proteinExistence type="predicted"/>
<feature type="compositionally biased region" description="Acidic residues" evidence="3">
    <location>
        <begin position="12"/>
        <end position="39"/>
    </location>
</feature>
<feature type="region of interest" description="Disordered" evidence="3">
    <location>
        <begin position="500"/>
        <end position="533"/>
    </location>
</feature>
<feature type="compositionally biased region" description="Basic and acidic residues" evidence="3">
    <location>
        <begin position="113"/>
        <end position="151"/>
    </location>
</feature>